<dbReference type="SUPFAM" id="SSF49899">
    <property type="entry name" value="Concanavalin A-like lectins/glucanases"/>
    <property type="match status" value="2"/>
</dbReference>
<dbReference type="PROSITE" id="PS00022">
    <property type="entry name" value="EGF_1"/>
    <property type="match status" value="4"/>
</dbReference>
<dbReference type="Proteomes" id="UP000700334">
    <property type="component" value="Unassembled WGS sequence"/>
</dbReference>
<feature type="domain" description="EGF-like" evidence="8">
    <location>
        <begin position="424"/>
        <end position="469"/>
    </location>
</feature>
<evidence type="ECO:0000313" key="9">
    <source>
        <dbReference type="EMBL" id="KAG8515117.1"/>
    </source>
</evidence>
<dbReference type="PROSITE" id="PS00010">
    <property type="entry name" value="ASX_HYDROXYL"/>
    <property type="match status" value="2"/>
</dbReference>
<evidence type="ECO:0000256" key="2">
    <source>
        <dbReference type="ARBA" id="ARBA00022737"/>
    </source>
</evidence>
<comment type="caution">
    <text evidence="5">Lacks conserved residue(s) required for the propagation of feature annotation.</text>
</comment>
<dbReference type="InterPro" id="IPR001791">
    <property type="entry name" value="Laminin_G"/>
</dbReference>
<dbReference type="SMART" id="SM00179">
    <property type="entry name" value="EGF_CA"/>
    <property type="match status" value="4"/>
</dbReference>
<dbReference type="PROSITE" id="PS50025">
    <property type="entry name" value="LAM_G_DOMAIN"/>
    <property type="match status" value="1"/>
</dbReference>
<reference evidence="9" key="1">
    <citation type="journal article" date="2021" name="Evol. Appl.">
        <title>The genome of the Pyrenean desman and the effects of bottlenecks and inbreeding on the genomic landscape of an endangered species.</title>
        <authorList>
            <person name="Escoda L."/>
            <person name="Castresana J."/>
        </authorList>
    </citation>
    <scope>NUCLEOTIDE SEQUENCE</scope>
    <source>
        <strain evidence="9">IBE-C5619</strain>
    </source>
</reference>
<evidence type="ECO:0000259" key="8">
    <source>
        <dbReference type="PROSITE" id="PS50026"/>
    </source>
</evidence>
<dbReference type="PANTHER" id="PTHR12916:SF14">
    <property type="entry name" value="CRUMBS 1, CELL POLARITY COMPLEX COMPONENT"/>
    <property type="match status" value="1"/>
</dbReference>
<feature type="domain" description="Laminin G" evidence="7">
    <location>
        <begin position="65"/>
        <end position="235"/>
    </location>
</feature>
<dbReference type="AlphaFoldDB" id="A0A8J6AA10"/>
<proteinExistence type="predicted"/>
<accession>A0A8J6AA10</accession>
<dbReference type="CDD" id="cd00110">
    <property type="entry name" value="LamG"/>
    <property type="match status" value="1"/>
</dbReference>
<feature type="disulfide bond" evidence="5">
    <location>
        <begin position="459"/>
        <end position="468"/>
    </location>
</feature>
<dbReference type="SMART" id="SM00181">
    <property type="entry name" value="EGF"/>
    <property type="match status" value="5"/>
</dbReference>
<keyword evidence="3 5" id="KW-1015">Disulfide bond</keyword>
<dbReference type="PROSITE" id="PS01186">
    <property type="entry name" value="EGF_2"/>
    <property type="match status" value="1"/>
</dbReference>
<keyword evidence="6" id="KW-0472">Membrane</keyword>
<feature type="domain" description="EGF-like" evidence="8">
    <location>
        <begin position="686"/>
        <end position="721"/>
    </location>
</feature>
<dbReference type="Gene3D" id="2.60.120.200">
    <property type="match status" value="2"/>
</dbReference>
<dbReference type="InterPro" id="IPR018097">
    <property type="entry name" value="EGF_Ca-bd_CS"/>
</dbReference>
<keyword evidence="2" id="KW-0677">Repeat</keyword>
<dbReference type="EMBL" id="JAGFMF010011717">
    <property type="protein sequence ID" value="KAG8515117.1"/>
    <property type="molecule type" value="Genomic_DNA"/>
</dbReference>
<dbReference type="Pfam" id="PF02210">
    <property type="entry name" value="Laminin_G_2"/>
    <property type="match status" value="2"/>
</dbReference>
<feature type="domain" description="EGF-like" evidence="8">
    <location>
        <begin position="237"/>
        <end position="273"/>
    </location>
</feature>
<keyword evidence="1 5" id="KW-0245">EGF-like domain</keyword>
<keyword evidence="6" id="KW-1133">Transmembrane helix</keyword>
<dbReference type="SUPFAM" id="SSF57196">
    <property type="entry name" value="EGF/Laminin"/>
    <property type="match status" value="3"/>
</dbReference>
<feature type="disulfide bond" evidence="5">
    <location>
        <begin position="830"/>
        <end position="839"/>
    </location>
</feature>
<keyword evidence="4" id="KW-0325">Glycoprotein</keyword>
<gene>
    <name evidence="9" type="ORF">J0S82_000725</name>
</gene>
<dbReference type="FunFam" id="2.60.120.200:FF:000081">
    <property type="entry name" value="Crumbs 1, cell polarity complex component"/>
    <property type="match status" value="1"/>
</dbReference>
<dbReference type="GO" id="GO:0005509">
    <property type="term" value="F:calcium ion binding"/>
    <property type="evidence" value="ECO:0007669"/>
    <property type="project" value="InterPro"/>
</dbReference>
<evidence type="ECO:0000256" key="6">
    <source>
        <dbReference type="SAM" id="Phobius"/>
    </source>
</evidence>
<sequence>MHALQTLVKMVAFVRTFLGIIFSIAYLITVLDQILLGCTHHQCLNNGICIPHFQRGQHGFSCCVHLATLAPCVRLLPHSPLKTMASWGSQVAHSQTRTVQPVALLLFRGDRDMFIMLELFSGHIHLSIQVNNKSKVLLYIPHNTSNGEWHSVEVTFVEALTLPLLNSSCVENCTAKAPSPFEHDRLMCASQSSLLGGLPVETSTNGCLQDIRVDSNHITLENIVPGSSLNVKAGCVKKDWCESQPCQNRGCCINLCLSYQCECYRPYEGLNCLIEYVTGRFGRDDSTGYAVFCFDNTLENSTYQHIHVWLGHGSRAMIVKSILSDGNVHLVSLKIKSNKIELYQSSRNLGFISTSTWKSHRGDVLYIGGLPDRKVTDVHRGFFKGCIQYLRLNNQNLEFFPNSINDSSHNPVLVNVTQVCPGDDMSKCFLYLSFFSAWSNPCHSGGACYSLWDDISCACPADTAGKACEDVQWCELSPCPPRAQCWLVPQGFESVKYYPGATEMLTRDPTNIIFGLRTREANVMILHAEKSLSFLILSFKIPDYYFSCKVASFYVLTLTSLVGRHLGPSMQVANGNRQPNTSYDQCSCYWKPQLFERPYRQTFMWGTKLLTICGPTGCLSTIQISGIDRSFFENARGFTNEPQEEQLLKITKSSLVTGCLPLYSCNSSPCLHGGNWAWPRRHYEFNIDEWSSNPCVHGNCSGGLAAYHCTCEPGDSGVNCEVALDNCQSHRCAMGPPASVTPIAVLASVSETSQENFADTPDYPPWSVGMRRRTSLEAMAAAHGLPGQDPGFCSLCLFWRCEKDTDECASDSCLSGGRCQDLLNKFQCLCDVALAGQRCEVDVSGLFFYISLLL</sequence>
<keyword evidence="6" id="KW-0812">Transmembrane</keyword>
<feature type="domain" description="EGF-like" evidence="8">
    <location>
        <begin position="804"/>
        <end position="840"/>
    </location>
</feature>
<feature type="disulfide bond" evidence="5">
    <location>
        <begin position="263"/>
        <end position="272"/>
    </location>
</feature>
<evidence type="ECO:0000313" key="10">
    <source>
        <dbReference type="Proteomes" id="UP000700334"/>
    </source>
</evidence>
<comment type="caution">
    <text evidence="9">The sequence shown here is derived from an EMBL/GenBank/DDBJ whole genome shotgun (WGS) entry which is preliminary data.</text>
</comment>
<dbReference type="PROSITE" id="PS50026">
    <property type="entry name" value="EGF_3"/>
    <property type="match status" value="4"/>
</dbReference>
<keyword evidence="10" id="KW-1185">Reference proteome</keyword>
<dbReference type="InterPro" id="IPR000152">
    <property type="entry name" value="EGF-type_Asp/Asn_hydroxyl_site"/>
</dbReference>
<name>A0A8J6AA10_GALPY</name>
<dbReference type="Gene3D" id="2.10.25.10">
    <property type="entry name" value="Laminin"/>
    <property type="match status" value="4"/>
</dbReference>
<dbReference type="InterPro" id="IPR001881">
    <property type="entry name" value="EGF-like_Ca-bd_dom"/>
</dbReference>
<feature type="disulfide bond" evidence="5">
    <location>
        <begin position="711"/>
        <end position="720"/>
    </location>
</feature>
<dbReference type="PANTHER" id="PTHR12916">
    <property type="entry name" value="CYTOCHROME C OXIDASE POLYPEPTIDE VIC-2"/>
    <property type="match status" value="1"/>
</dbReference>
<evidence type="ECO:0000256" key="4">
    <source>
        <dbReference type="ARBA" id="ARBA00023180"/>
    </source>
</evidence>
<organism evidence="9 10">
    <name type="scientific">Galemys pyrenaicus</name>
    <name type="common">Iberian desman</name>
    <name type="synonym">Pyrenean desman</name>
    <dbReference type="NCBI Taxonomy" id="202257"/>
    <lineage>
        <taxon>Eukaryota</taxon>
        <taxon>Metazoa</taxon>
        <taxon>Chordata</taxon>
        <taxon>Craniata</taxon>
        <taxon>Vertebrata</taxon>
        <taxon>Euteleostomi</taxon>
        <taxon>Mammalia</taxon>
        <taxon>Eutheria</taxon>
        <taxon>Laurasiatheria</taxon>
        <taxon>Eulipotyphla</taxon>
        <taxon>Talpidae</taxon>
        <taxon>Galemys</taxon>
    </lineage>
</organism>
<evidence type="ECO:0000256" key="1">
    <source>
        <dbReference type="ARBA" id="ARBA00022536"/>
    </source>
</evidence>
<dbReference type="OrthoDB" id="283575at2759"/>
<dbReference type="CDD" id="cd00054">
    <property type="entry name" value="EGF_CA"/>
    <property type="match status" value="2"/>
</dbReference>
<dbReference type="InterPro" id="IPR013320">
    <property type="entry name" value="ConA-like_dom_sf"/>
</dbReference>
<protein>
    <submittedName>
        <fullName evidence="9">Protein crumbs-1</fullName>
    </submittedName>
</protein>
<dbReference type="FunFam" id="2.10.25.10:FF:000006">
    <property type="entry name" value="Versican core protein-like isoform 1"/>
    <property type="match status" value="1"/>
</dbReference>
<feature type="transmembrane region" description="Helical" evidence="6">
    <location>
        <begin position="12"/>
        <end position="36"/>
    </location>
</feature>
<evidence type="ECO:0000256" key="5">
    <source>
        <dbReference type="PROSITE-ProRule" id="PRU00076"/>
    </source>
</evidence>
<dbReference type="PROSITE" id="PS01187">
    <property type="entry name" value="EGF_CA"/>
    <property type="match status" value="1"/>
</dbReference>
<dbReference type="InterPro" id="IPR000742">
    <property type="entry name" value="EGF"/>
</dbReference>
<evidence type="ECO:0000259" key="7">
    <source>
        <dbReference type="PROSITE" id="PS50025"/>
    </source>
</evidence>
<evidence type="ECO:0000256" key="3">
    <source>
        <dbReference type="ARBA" id="ARBA00023157"/>
    </source>
</evidence>